<sequence length="74" mass="8374">MVSNSAQAQMTFVLSRSDPHVRQLSLVHHDSKSDGAANTGLVHHRENHYRRRTDASSSLEKEEVVEPKKPRAKQ</sequence>
<organism evidence="2 3">
    <name type="scientific">Chiloscyllium punctatum</name>
    <name type="common">Brownbanded bambooshark</name>
    <name type="synonym">Hemiscyllium punctatum</name>
    <dbReference type="NCBI Taxonomy" id="137246"/>
    <lineage>
        <taxon>Eukaryota</taxon>
        <taxon>Metazoa</taxon>
        <taxon>Chordata</taxon>
        <taxon>Craniata</taxon>
        <taxon>Vertebrata</taxon>
        <taxon>Chondrichthyes</taxon>
        <taxon>Elasmobranchii</taxon>
        <taxon>Galeomorphii</taxon>
        <taxon>Galeoidea</taxon>
        <taxon>Orectolobiformes</taxon>
        <taxon>Hemiscylliidae</taxon>
        <taxon>Chiloscyllium</taxon>
    </lineage>
</organism>
<dbReference type="EMBL" id="BEZZ01000300">
    <property type="protein sequence ID" value="GCC30392.1"/>
    <property type="molecule type" value="Genomic_DNA"/>
</dbReference>
<protein>
    <submittedName>
        <fullName evidence="2">Uncharacterized protein</fullName>
    </submittedName>
</protein>
<evidence type="ECO:0000256" key="1">
    <source>
        <dbReference type="SAM" id="MobiDB-lite"/>
    </source>
</evidence>
<evidence type="ECO:0000313" key="3">
    <source>
        <dbReference type="Proteomes" id="UP000287033"/>
    </source>
</evidence>
<name>A0A401SJ19_CHIPU</name>
<comment type="caution">
    <text evidence="2">The sequence shown here is derived from an EMBL/GenBank/DDBJ whole genome shotgun (WGS) entry which is preliminary data.</text>
</comment>
<evidence type="ECO:0000313" key="2">
    <source>
        <dbReference type="EMBL" id="GCC30392.1"/>
    </source>
</evidence>
<dbReference type="Proteomes" id="UP000287033">
    <property type="component" value="Unassembled WGS sequence"/>
</dbReference>
<dbReference type="AlphaFoldDB" id="A0A401SJ19"/>
<proteinExistence type="predicted"/>
<feature type="compositionally biased region" description="Basic and acidic residues" evidence="1">
    <location>
        <begin position="59"/>
        <end position="74"/>
    </location>
</feature>
<feature type="region of interest" description="Disordered" evidence="1">
    <location>
        <begin position="29"/>
        <end position="74"/>
    </location>
</feature>
<gene>
    <name evidence="2" type="ORF">chiPu_0008843</name>
</gene>
<reference evidence="2 3" key="1">
    <citation type="journal article" date="2018" name="Nat. Ecol. Evol.">
        <title>Shark genomes provide insights into elasmobranch evolution and the origin of vertebrates.</title>
        <authorList>
            <person name="Hara Y"/>
            <person name="Yamaguchi K"/>
            <person name="Onimaru K"/>
            <person name="Kadota M"/>
            <person name="Koyanagi M"/>
            <person name="Keeley SD"/>
            <person name="Tatsumi K"/>
            <person name="Tanaka K"/>
            <person name="Motone F"/>
            <person name="Kageyama Y"/>
            <person name="Nozu R"/>
            <person name="Adachi N"/>
            <person name="Nishimura O"/>
            <person name="Nakagawa R"/>
            <person name="Tanegashima C"/>
            <person name="Kiyatake I"/>
            <person name="Matsumoto R"/>
            <person name="Murakumo K"/>
            <person name="Nishida K"/>
            <person name="Terakita A"/>
            <person name="Kuratani S"/>
            <person name="Sato K"/>
            <person name="Hyodo S Kuraku.S."/>
        </authorList>
    </citation>
    <scope>NUCLEOTIDE SEQUENCE [LARGE SCALE GENOMIC DNA]</scope>
</reference>
<accession>A0A401SJ19</accession>
<keyword evidence="3" id="KW-1185">Reference proteome</keyword>